<evidence type="ECO:0000313" key="11">
    <source>
        <dbReference type="EMBL" id="TKR25932.1"/>
    </source>
</evidence>
<dbReference type="SUPFAM" id="SSF56801">
    <property type="entry name" value="Acetyl-CoA synthetase-like"/>
    <property type="match status" value="1"/>
</dbReference>
<dbReference type="InterPro" id="IPR042099">
    <property type="entry name" value="ANL_N_sf"/>
</dbReference>
<feature type="compositionally biased region" description="Low complexity" evidence="7">
    <location>
        <begin position="19"/>
        <end position="28"/>
    </location>
</feature>
<dbReference type="NCBIfam" id="TIGR02188">
    <property type="entry name" value="Ac_CoA_lig_AcsA"/>
    <property type="match status" value="1"/>
</dbReference>
<dbReference type="EMBL" id="QKNX01000002">
    <property type="protein sequence ID" value="TKR25932.1"/>
    <property type="molecule type" value="Genomic_DNA"/>
</dbReference>
<dbReference type="PANTHER" id="PTHR24095">
    <property type="entry name" value="ACETYL-COENZYME A SYNTHETASE"/>
    <property type="match status" value="1"/>
</dbReference>
<dbReference type="InterPro" id="IPR011904">
    <property type="entry name" value="Ac_CoA_lig"/>
</dbReference>
<dbReference type="InterPro" id="IPR000873">
    <property type="entry name" value="AMP-dep_synth/lig_dom"/>
</dbReference>
<dbReference type="GO" id="GO:0043427">
    <property type="term" value="P:carbon fixation by 3-hydroxypropionate cycle"/>
    <property type="evidence" value="ECO:0007669"/>
    <property type="project" value="UniProtKB-ARBA"/>
</dbReference>
<sequence length="654" mass="72917">MSEPEDTKLEARLAEQESFEPPESFVEEANVSDPDIYDEFEENWPECWERAAELLTWEEEYDEVLVDDDEPFYEWFTNGKLNASANCLDRHLDDRGDELAIQWEGELGETREYTYEELHREVNEFAAALSELGVEEDDIVTMYMPMIPELPIAMLACARIGAPHSVVFAGFSADALATRMKSADSEYLVTCDGYYRRGDGLDHMTKANEGLADVTHDTTTVVVDRLGDELEHELTENQHDYDDLVADQAGASLEPVVRDAEDMLFLMYTSGTTGQPKGVKHTTGGYLSYVSWTSHAVLDVKPADTYWCSADIGWITGHSYIVYGPLALGTTTVMYEGTPDYPDKDRMWEIVENYGVDQLYTAPTAIRAFMKWGSRYPEQHDLSSLRLLGTVGEPINPKAWKWYYKHIGGEECPIVDTWWQTETGGMMITTLPAIGEMKPGSAGPPLPGISANVVDEAGEEVAPGEAGYVTVDRPWPGMLRTLYRNDERFVSEYWEAYSDSDADEWVYFPEDGAKIDEDGYITILGRVDDVINVSGHRLGTMEIESAVVGVEGVAEAAAVGGDHEMKGEAVYVYVILEDGYEEGAEMEAAIVEGVEESIGPIARPEEVIFTPELPKTRSGKIMRRLLEDIANGDELGNTSTLRNPDVVKDIAKKL</sequence>
<evidence type="ECO:0000256" key="7">
    <source>
        <dbReference type="SAM" id="MobiDB-lite"/>
    </source>
</evidence>
<evidence type="ECO:0000256" key="3">
    <source>
        <dbReference type="ARBA" id="ARBA00022598"/>
    </source>
</evidence>
<keyword evidence="12" id="KW-1185">Reference proteome</keyword>
<keyword evidence="5" id="KW-0067">ATP-binding</keyword>
<dbReference type="RefSeq" id="WP_137275834.1">
    <property type="nucleotide sequence ID" value="NZ_QKNX01000002.1"/>
</dbReference>
<dbReference type="PROSITE" id="PS00455">
    <property type="entry name" value="AMP_BINDING"/>
    <property type="match status" value="1"/>
</dbReference>
<evidence type="ECO:0000313" key="12">
    <source>
        <dbReference type="Proteomes" id="UP000308037"/>
    </source>
</evidence>
<reference evidence="11 12" key="1">
    <citation type="submission" date="2019-04" db="EMBL/GenBank/DDBJ databases">
        <title>Natronomonas sp. F20-122 a newhaloarchaeon isolated from a saline saltern of Isla Bacuta, Huelva, Spain.</title>
        <authorList>
            <person name="Duran-Viseras A."/>
            <person name="Sanchez-Porro C."/>
            <person name="Ventosa A."/>
        </authorList>
    </citation>
    <scope>NUCLEOTIDE SEQUENCE [LARGE SCALE GENOMIC DNA]</scope>
    <source>
        <strain evidence="11 12">F20-122</strain>
    </source>
</reference>
<evidence type="ECO:0000256" key="1">
    <source>
        <dbReference type="ARBA" id="ARBA00006432"/>
    </source>
</evidence>
<dbReference type="GO" id="GO:0003987">
    <property type="term" value="F:acetate-CoA ligase activity"/>
    <property type="evidence" value="ECO:0007669"/>
    <property type="project" value="UniProtKB-UniRule"/>
</dbReference>
<dbReference type="GO" id="GO:0005524">
    <property type="term" value="F:ATP binding"/>
    <property type="evidence" value="ECO:0007669"/>
    <property type="project" value="UniProtKB-KW"/>
</dbReference>
<dbReference type="InterPro" id="IPR045851">
    <property type="entry name" value="AMP-bd_C_sf"/>
</dbReference>
<dbReference type="Gene3D" id="3.40.50.12780">
    <property type="entry name" value="N-terminal domain of ligase-like"/>
    <property type="match status" value="1"/>
</dbReference>
<dbReference type="FunFam" id="3.40.50.12780:FF:000001">
    <property type="entry name" value="Acetyl-coenzyme A synthetase"/>
    <property type="match status" value="1"/>
</dbReference>
<dbReference type="EC" id="6.2.1.1" evidence="2 6"/>
<dbReference type="InterPro" id="IPR020845">
    <property type="entry name" value="AMP-binding_CS"/>
</dbReference>
<accession>A0A4U5J9Y2</accession>
<evidence type="ECO:0000259" key="9">
    <source>
        <dbReference type="Pfam" id="PF13193"/>
    </source>
</evidence>
<evidence type="ECO:0000256" key="4">
    <source>
        <dbReference type="ARBA" id="ARBA00022741"/>
    </source>
</evidence>
<feature type="domain" description="AMP-binding enzyme C-terminal" evidence="9">
    <location>
        <begin position="542"/>
        <end position="620"/>
    </location>
</feature>
<evidence type="ECO:0000256" key="6">
    <source>
        <dbReference type="NCBIfam" id="TIGR02188"/>
    </source>
</evidence>
<dbReference type="GO" id="GO:0019427">
    <property type="term" value="P:acetyl-CoA biosynthetic process from acetate"/>
    <property type="evidence" value="ECO:0007669"/>
    <property type="project" value="UniProtKB-UniRule"/>
</dbReference>
<comment type="similarity">
    <text evidence="1">Belongs to the ATP-dependent AMP-binding enzyme family.</text>
</comment>
<dbReference type="Pfam" id="PF16177">
    <property type="entry name" value="ACAS_N"/>
    <property type="match status" value="1"/>
</dbReference>
<dbReference type="OrthoDB" id="371752at2157"/>
<name>A0A4U5J9Y2_9EURY</name>
<dbReference type="InterPro" id="IPR025110">
    <property type="entry name" value="AMP-bd_C"/>
</dbReference>
<feature type="compositionally biased region" description="Basic and acidic residues" evidence="7">
    <location>
        <begin position="1"/>
        <end position="15"/>
    </location>
</feature>
<evidence type="ECO:0000259" key="10">
    <source>
        <dbReference type="Pfam" id="PF16177"/>
    </source>
</evidence>
<protein>
    <recommendedName>
        <fullName evidence="2 6">Acetate--CoA ligase</fullName>
        <ecNumber evidence="2 6">6.2.1.1</ecNumber>
    </recommendedName>
</protein>
<dbReference type="PANTHER" id="PTHR24095:SF14">
    <property type="entry name" value="ACETYL-COENZYME A SYNTHETASE 1"/>
    <property type="match status" value="1"/>
</dbReference>
<feature type="region of interest" description="Disordered" evidence="7">
    <location>
        <begin position="1"/>
        <end position="33"/>
    </location>
</feature>
<gene>
    <name evidence="11" type="primary">acs</name>
    <name evidence="11" type="ORF">DM868_05405</name>
</gene>
<dbReference type="GO" id="GO:0043955">
    <property type="term" value="F:3-hydroxypropionyl-CoA synthetase activity"/>
    <property type="evidence" value="ECO:0007669"/>
    <property type="project" value="UniProtKB-ARBA"/>
</dbReference>
<dbReference type="InterPro" id="IPR032387">
    <property type="entry name" value="ACAS_N"/>
</dbReference>
<keyword evidence="4" id="KW-0547">Nucleotide-binding</keyword>
<proteinExistence type="inferred from homology"/>
<keyword evidence="3 11" id="KW-0436">Ligase</keyword>
<evidence type="ECO:0000259" key="8">
    <source>
        <dbReference type="Pfam" id="PF00501"/>
    </source>
</evidence>
<organism evidence="11 12">
    <name type="scientific">Natronomonas salsuginis</name>
    <dbReference type="NCBI Taxonomy" id="2217661"/>
    <lineage>
        <taxon>Archaea</taxon>
        <taxon>Methanobacteriati</taxon>
        <taxon>Methanobacteriota</taxon>
        <taxon>Stenosarchaea group</taxon>
        <taxon>Halobacteria</taxon>
        <taxon>Halobacteriales</taxon>
        <taxon>Natronomonadaceae</taxon>
        <taxon>Natronomonas</taxon>
    </lineage>
</organism>
<feature type="domain" description="Acetyl-coenzyme A synthetase N-terminal" evidence="10">
    <location>
        <begin position="35"/>
        <end position="87"/>
    </location>
</feature>
<dbReference type="GO" id="GO:0016208">
    <property type="term" value="F:AMP binding"/>
    <property type="evidence" value="ECO:0007669"/>
    <property type="project" value="InterPro"/>
</dbReference>
<dbReference type="NCBIfam" id="NF001208">
    <property type="entry name" value="PRK00174.1"/>
    <property type="match status" value="1"/>
</dbReference>
<dbReference type="AlphaFoldDB" id="A0A4U5J9Y2"/>
<comment type="caution">
    <text evidence="11">The sequence shown here is derived from an EMBL/GenBank/DDBJ whole genome shotgun (WGS) entry which is preliminary data.</text>
</comment>
<dbReference type="Pfam" id="PF13193">
    <property type="entry name" value="AMP-binding_C"/>
    <property type="match status" value="1"/>
</dbReference>
<evidence type="ECO:0000256" key="2">
    <source>
        <dbReference type="ARBA" id="ARBA00013275"/>
    </source>
</evidence>
<dbReference type="Pfam" id="PF00501">
    <property type="entry name" value="AMP-binding"/>
    <property type="match status" value="1"/>
</dbReference>
<dbReference type="Gene3D" id="3.30.300.30">
    <property type="match status" value="1"/>
</dbReference>
<feature type="domain" description="AMP-dependent synthetase/ligase" evidence="8">
    <location>
        <begin position="89"/>
        <end position="475"/>
    </location>
</feature>
<dbReference type="Proteomes" id="UP000308037">
    <property type="component" value="Unassembled WGS sequence"/>
</dbReference>
<evidence type="ECO:0000256" key="5">
    <source>
        <dbReference type="ARBA" id="ARBA00022840"/>
    </source>
</evidence>